<gene>
    <name evidence="2" type="ORF">GCM10007304_30160</name>
</gene>
<evidence type="ECO:0000313" key="3">
    <source>
        <dbReference type="Proteomes" id="UP000654257"/>
    </source>
</evidence>
<dbReference type="Proteomes" id="UP000654257">
    <property type="component" value="Unassembled WGS sequence"/>
</dbReference>
<reference evidence="2" key="1">
    <citation type="journal article" date="2014" name="Int. J. Syst. Evol. Microbiol.">
        <title>Complete genome sequence of Corynebacterium casei LMG S-19264T (=DSM 44701T), isolated from a smear-ripened cheese.</title>
        <authorList>
            <consortium name="US DOE Joint Genome Institute (JGI-PGF)"/>
            <person name="Walter F."/>
            <person name="Albersmeier A."/>
            <person name="Kalinowski J."/>
            <person name="Ruckert C."/>
        </authorList>
    </citation>
    <scope>NUCLEOTIDE SEQUENCE</scope>
    <source>
        <strain evidence="2">CCM 7905</strain>
    </source>
</reference>
<dbReference type="AlphaFoldDB" id="A0A917FYC9"/>
<keyword evidence="3" id="KW-1185">Reference proteome</keyword>
<evidence type="ECO:0000313" key="2">
    <source>
        <dbReference type="EMBL" id="GGG14046.1"/>
    </source>
</evidence>
<dbReference type="EMBL" id="BMCU01000003">
    <property type="protein sequence ID" value="GGG14046.1"/>
    <property type="molecule type" value="Genomic_DNA"/>
</dbReference>
<comment type="caution">
    <text evidence="2">The sequence shown here is derived from an EMBL/GenBank/DDBJ whole genome shotgun (WGS) entry which is preliminary data.</text>
</comment>
<keyword evidence="1" id="KW-0812">Transmembrane</keyword>
<evidence type="ECO:0000256" key="1">
    <source>
        <dbReference type="SAM" id="Phobius"/>
    </source>
</evidence>
<sequence>MYDYSQILGAITPWFPLVGPCVAGLLVWIGWSRTHELSSERDYRNWQRTLLADLSISLNNAMREIDSLLDGGRASAFEDTKTLLEKSTEIYGTILLIKQIVPRLSIFVAKYQDCLIQLIDALSKEKPKREGFRFKSKESATNSISTKILYDQTGEYYHLLVSEMVAFMKYGTVHHSRIKDFKENHSPPINAALAHPFLAPNQNDFKRD</sequence>
<protein>
    <submittedName>
        <fullName evidence="2">Uncharacterized protein</fullName>
    </submittedName>
</protein>
<organism evidence="2 3">
    <name type="scientific">Rhodococcoides trifolii</name>
    <dbReference type="NCBI Taxonomy" id="908250"/>
    <lineage>
        <taxon>Bacteria</taxon>
        <taxon>Bacillati</taxon>
        <taxon>Actinomycetota</taxon>
        <taxon>Actinomycetes</taxon>
        <taxon>Mycobacteriales</taxon>
        <taxon>Nocardiaceae</taxon>
        <taxon>Rhodococcoides</taxon>
    </lineage>
</organism>
<reference evidence="2" key="2">
    <citation type="submission" date="2020-09" db="EMBL/GenBank/DDBJ databases">
        <authorList>
            <person name="Sun Q."/>
            <person name="Sedlacek I."/>
        </authorList>
    </citation>
    <scope>NUCLEOTIDE SEQUENCE</scope>
    <source>
        <strain evidence="2">CCM 7905</strain>
    </source>
</reference>
<keyword evidence="1" id="KW-1133">Transmembrane helix</keyword>
<keyword evidence="1" id="KW-0472">Membrane</keyword>
<proteinExistence type="predicted"/>
<name>A0A917FYC9_9NOCA</name>
<accession>A0A917FYC9</accession>
<feature type="transmembrane region" description="Helical" evidence="1">
    <location>
        <begin position="6"/>
        <end position="31"/>
    </location>
</feature>